<dbReference type="Gene3D" id="3.30.200.20">
    <property type="entry name" value="Phosphorylase Kinase, domain 1"/>
    <property type="match status" value="1"/>
</dbReference>
<sequence length="749" mass="81622">MPSPALRLFHLSGLGLLKRISRISVFNYWVILLYLELIAEAKLSSHKQGVTVIAPSASPLGAWNPVHSRIAPAKLELSLPTSLPLVDQRHRKLSSLQIFPSQVLALAPPDHGSLTTKDHPSSNSTRLSDPLVQHNEHPARGLALVPSPVGDSAPGYSNSSSVPSGLAEPPSSHSGCCGPNRVQRRGTQDCHCVYPVKVELFLLNVSLSSNFSNEFLEELASQLSLQVTQFEIANFYVVGASGLNITMNIAPLTGISFSKDQVDAMNSSLALHRVRINPALVGNYKLLNLTWFRPLAPSPAPTLTVTPSASPFAMSYLPRPNSDTGDEKHSSLIIVIGICVGVVIIVFLSVLIICSCMSGKGRKRIPVKETARPRTTDAVSLEGSLPHPTSTRLLTFEELKEATNNFEPASILGEGGFGRVFKGVLSDGTAVAIKKLSNGGHQGDKEFLVEVEMLSRLHHRNLVKLVGYYSSRDSSQNLLCYELVPNGSLESWLHGPLGANCPLDWDTRMKIALDAARGLAYLHEDSQPCVIHRDFKASNILLENNFHAKVSDFGLAKQAPEGRTNYLSTRVMGTFGYVAPEYAMTGHLLVKSDVYSYGVVLLELLTGRRPVDMSQPSGQENLVTWARPILRDKDRLEELADPRLGGKYPKDDFVRVCTIAAACVASEANQRPTMGEVVQSLKMVQRVREYQDTMPTPSARPNIRQSSTTYESDGTSSMFSSGPVSGLSLFDNDNISRTAVFSEDLHEGR</sequence>
<evidence type="ECO:0000313" key="10">
    <source>
        <dbReference type="EMBL" id="KAG1338810.1"/>
    </source>
</evidence>
<dbReference type="FunFam" id="1.10.510.10:FF:000051">
    <property type="entry name" value="Receptor-like serine/threonine-protein kinase ALE2"/>
    <property type="match status" value="1"/>
</dbReference>
<keyword evidence="8" id="KW-1133">Transmembrane helix</keyword>
<proteinExistence type="predicted"/>
<dbReference type="PROSITE" id="PS00107">
    <property type="entry name" value="PROTEIN_KINASE_ATP"/>
    <property type="match status" value="1"/>
</dbReference>
<name>A0A8K0N075_COCNU</name>
<dbReference type="InterPro" id="IPR011009">
    <property type="entry name" value="Kinase-like_dom_sf"/>
</dbReference>
<feature type="transmembrane region" description="Helical" evidence="8">
    <location>
        <begin position="332"/>
        <end position="353"/>
    </location>
</feature>
<feature type="domain" description="Protein kinase" evidence="9">
    <location>
        <begin position="406"/>
        <end position="684"/>
    </location>
</feature>
<evidence type="ECO:0000256" key="8">
    <source>
        <dbReference type="SAM" id="Phobius"/>
    </source>
</evidence>
<evidence type="ECO:0000256" key="5">
    <source>
        <dbReference type="ARBA" id="ARBA00022840"/>
    </source>
</evidence>
<evidence type="ECO:0000256" key="6">
    <source>
        <dbReference type="PROSITE-ProRule" id="PRU10141"/>
    </source>
</evidence>
<dbReference type="GO" id="GO:0005524">
    <property type="term" value="F:ATP binding"/>
    <property type="evidence" value="ECO:0007669"/>
    <property type="project" value="UniProtKB-UniRule"/>
</dbReference>
<dbReference type="GO" id="GO:0004674">
    <property type="term" value="F:protein serine/threonine kinase activity"/>
    <property type="evidence" value="ECO:0007669"/>
    <property type="project" value="UniProtKB-KW"/>
</dbReference>
<feature type="compositionally biased region" description="Polar residues" evidence="7">
    <location>
        <begin position="703"/>
        <end position="719"/>
    </location>
</feature>
<evidence type="ECO:0000259" key="9">
    <source>
        <dbReference type="PROSITE" id="PS50011"/>
    </source>
</evidence>
<gene>
    <name evidence="10" type="ORF">COCNU_04G011160</name>
</gene>
<dbReference type="PROSITE" id="PS50011">
    <property type="entry name" value="PROTEIN_KINASE_DOM"/>
    <property type="match status" value="1"/>
</dbReference>
<feature type="binding site" evidence="6">
    <location>
        <position position="435"/>
    </location>
    <ligand>
        <name>ATP</name>
        <dbReference type="ChEBI" id="CHEBI:30616"/>
    </ligand>
</feature>
<dbReference type="Proteomes" id="UP000797356">
    <property type="component" value="Chromosome 4"/>
</dbReference>
<reference evidence="10" key="2">
    <citation type="submission" date="2019-07" db="EMBL/GenBank/DDBJ databases">
        <authorList>
            <person name="Yang Y."/>
            <person name="Bocs S."/>
            <person name="Baudouin L."/>
        </authorList>
    </citation>
    <scope>NUCLEOTIDE SEQUENCE</scope>
    <source>
        <tissue evidence="10">Spear leaf of Hainan Tall coconut</tissue>
    </source>
</reference>
<dbReference type="InterPro" id="IPR000719">
    <property type="entry name" value="Prot_kinase_dom"/>
</dbReference>
<evidence type="ECO:0000256" key="4">
    <source>
        <dbReference type="ARBA" id="ARBA00022777"/>
    </source>
</evidence>
<reference evidence="10" key="1">
    <citation type="journal article" date="2017" name="Gigascience">
        <title>The genome draft of coconut (Cocos nucifera).</title>
        <authorList>
            <person name="Xiao Y."/>
            <person name="Xu P."/>
            <person name="Fan H."/>
            <person name="Baudouin L."/>
            <person name="Xia W."/>
            <person name="Bocs S."/>
            <person name="Xu J."/>
            <person name="Li Q."/>
            <person name="Guo A."/>
            <person name="Zhou L."/>
            <person name="Li J."/>
            <person name="Wu Y."/>
            <person name="Ma Z."/>
            <person name="Armero A."/>
            <person name="Issali A.E."/>
            <person name="Liu N."/>
            <person name="Peng M."/>
            <person name="Yang Y."/>
        </authorList>
    </citation>
    <scope>NUCLEOTIDE SEQUENCE</scope>
    <source>
        <tissue evidence="10">Spear leaf of Hainan Tall coconut</tissue>
    </source>
</reference>
<keyword evidence="8" id="KW-0472">Membrane</keyword>
<keyword evidence="3 6" id="KW-0547">Nucleotide-binding</keyword>
<accession>A0A8K0N075</accession>
<dbReference type="PANTHER" id="PTHR47989">
    <property type="entry name" value="OS01G0750732 PROTEIN"/>
    <property type="match status" value="1"/>
</dbReference>
<dbReference type="OrthoDB" id="1896970at2759"/>
<feature type="region of interest" description="Disordered" evidence="7">
    <location>
        <begin position="109"/>
        <end position="175"/>
    </location>
</feature>
<dbReference type="SUPFAM" id="SSF56112">
    <property type="entry name" value="Protein kinase-like (PK-like)"/>
    <property type="match status" value="1"/>
</dbReference>
<dbReference type="Gene3D" id="1.10.510.10">
    <property type="entry name" value="Transferase(Phosphotransferase) domain 1"/>
    <property type="match status" value="1"/>
</dbReference>
<keyword evidence="8" id="KW-0812">Transmembrane</keyword>
<dbReference type="InterPro" id="IPR017441">
    <property type="entry name" value="Protein_kinase_ATP_BS"/>
</dbReference>
<comment type="caution">
    <text evidence="10">The sequence shown here is derived from an EMBL/GenBank/DDBJ whole genome shotgun (WGS) entry which is preliminary data.</text>
</comment>
<feature type="region of interest" description="Disordered" evidence="7">
    <location>
        <begin position="691"/>
        <end position="719"/>
    </location>
</feature>
<evidence type="ECO:0000256" key="7">
    <source>
        <dbReference type="SAM" id="MobiDB-lite"/>
    </source>
</evidence>
<evidence type="ECO:0000256" key="3">
    <source>
        <dbReference type="ARBA" id="ARBA00022741"/>
    </source>
</evidence>
<dbReference type="EMBL" id="CM017875">
    <property type="protein sequence ID" value="KAG1338810.1"/>
    <property type="molecule type" value="Genomic_DNA"/>
</dbReference>
<dbReference type="InterPro" id="IPR008271">
    <property type="entry name" value="Ser/Thr_kinase_AS"/>
</dbReference>
<keyword evidence="2" id="KW-0808">Transferase</keyword>
<keyword evidence="4 10" id="KW-0418">Kinase</keyword>
<dbReference type="CDD" id="cd14066">
    <property type="entry name" value="STKc_IRAK"/>
    <property type="match status" value="1"/>
</dbReference>
<keyword evidence="5 6" id="KW-0067">ATP-binding</keyword>
<dbReference type="AlphaFoldDB" id="A0A8K0N075"/>
<keyword evidence="1" id="KW-0723">Serine/threonine-protein kinase</keyword>
<dbReference type="InterPro" id="IPR001245">
    <property type="entry name" value="Ser-Thr/Tyr_kinase_cat_dom"/>
</dbReference>
<dbReference type="PANTHER" id="PTHR47989:SF25">
    <property type="entry name" value="PROLINE-RICH RECEPTOR-LIKE PROTEIN KINASE PERK3"/>
    <property type="match status" value="1"/>
</dbReference>
<evidence type="ECO:0000313" key="11">
    <source>
        <dbReference type="Proteomes" id="UP000797356"/>
    </source>
</evidence>
<evidence type="ECO:0000256" key="2">
    <source>
        <dbReference type="ARBA" id="ARBA00022679"/>
    </source>
</evidence>
<dbReference type="InterPro" id="IPR057597">
    <property type="entry name" value="ALE2_N"/>
</dbReference>
<dbReference type="Pfam" id="PF07714">
    <property type="entry name" value="PK_Tyr_Ser-Thr"/>
    <property type="match status" value="1"/>
</dbReference>
<protein>
    <submittedName>
        <fullName evidence="10">Receptor-like serine/threonine-protein kinase ALE2</fullName>
    </submittedName>
</protein>
<keyword evidence="11" id="KW-1185">Reference proteome</keyword>
<dbReference type="Pfam" id="PF23180">
    <property type="entry name" value="ALE2_N"/>
    <property type="match status" value="1"/>
</dbReference>
<dbReference type="PROSITE" id="PS00108">
    <property type="entry name" value="PROTEIN_KINASE_ST"/>
    <property type="match status" value="1"/>
</dbReference>
<dbReference type="FunFam" id="3.30.200.20:FF:000299">
    <property type="entry name" value="Receptor-like serine/threonine-protein kinase ALE2"/>
    <property type="match status" value="1"/>
</dbReference>
<keyword evidence="10" id="KW-0675">Receptor</keyword>
<organism evidence="10 11">
    <name type="scientific">Cocos nucifera</name>
    <name type="common">Coconut palm</name>
    <dbReference type="NCBI Taxonomy" id="13894"/>
    <lineage>
        <taxon>Eukaryota</taxon>
        <taxon>Viridiplantae</taxon>
        <taxon>Streptophyta</taxon>
        <taxon>Embryophyta</taxon>
        <taxon>Tracheophyta</taxon>
        <taxon>Spermatophyta</taxon>
        <taxon>Magnoliopsida</taxon>
        <taxon>Liliopsida</taxon>
        <taxon>Arecaceae</taxon>
        <taxon>Arecoideae</taxon>
        <taxon>Cocoseae</taxon>
        <taxon>Attaleinae</taxon>
        <taxon>Cocos</taxon>
    </lineage>
</organism>
<evidence type="ECO:0000256" key="1">
    <source>
        <dbReference type="ARBA" id="ARBA00022527"/>
    </source>
</evidence>